<gene>
    <name evidence="8" type="ORF">ACFQ22_07535</name>
</gene>
<feature type="transmembrane region" description="Helical" evidence="6">
    <location>
        <begin position="408"/>
        <end position="429"/>
    </location>
</feature>
<dbReference type="RefSeq" id="WP_121978126.1">
    <property type="nucleotide sequence ID" value="NZ_JBHTLH010000019.1"/>
</dbReference>
<feature type="transmembrane region" description="Helical" evidence="6">
    <location>
        <begin position="57"/>
        <end position="76"/>
    </location>
</feature>
<dbReference type="PROSITE" id="PS50850">
    <property type="entry name" value="MFS"/>
    <property type="match status" value="1"/>
</dbReference>
<feature type="transmembrane region" description="Helical" evidence="6">
    <location>
        <begin position="231"/>
        <end position="251"/>
    </location>
</feature>
<evidence type="ECO:0000256" key="4">
    <source>
        <dbReference type="ARBA" id="ARBA00022989"/>
    </source>
</evidence>
<dbReference type="SUPFAM" id="SSF103473">
    <property type="entry name" value="MFS general substrate transporter"/>
    <property type="match status" value="1"/>
</dbReference>
<dbReference type="InterPro" id="IPR011701">
    <property type="entry name" value="MFS"/>
</dbReference>
<feature type="transmembrane region" description="Helical" evidence="6">
    <location>
        <begin position="147"/>
        <end position="168"/>
    </location>
</feature>
<feature type="transmembrane region" description="Helical" evidence="6">
    <location>
        <begin position="114"/>
        <end position="135"/>
    </location>
</feature>
<dbReference type="InterPro" id="IPR020846">
    <property type="entry name" value="MFS_dom"/>
</dbReference>
<keyword evidence="4 6" id="KW-1133">Transmembrane helix</keyword>
<feature type="transmembrane region" description="Helical" evidence="6">
    <location>
        <begin position="271"/>
        <end position="292"/>
    </location>
</feature>
<dbReference type="InterPro" id="IPR036259">
    <property type="entry name" value="MFS_trans_sf"/>
</dbReference>
<keyword evidence="2" id="KW-0813">Transport</keyword>
<dbReference type="EMBL" id="JBHTLH010000019">
    <property type="protein sequence ID" value="MFD1125203.1"/>
    <property type="molecule type" value="Genomic_DNA"/>
</dbReference>
<dbReference type="Gene3D" id="1.20.1250.20">
    <property type="entry name" value="MFS general substrate transporter like domains"/>
    <property type="match status" value="2"/>
</dbReference>
<evidence type="ECO:0000313" key="8">
    <source>
        <dbReference type="EMBL" id="MFD1125203.1"/>
    </source>
</evidence>
<proteinExistence type="predicted"/>
<feature type="transmembrane region" description="Helical" evidence="6">
    <location>
        <begin position="304"/>
        <end position="324"/>
    </location>
</feature>
<organism evidence="8 9">
    <name type="scientific">Lentilactobacillus raoultii</name>
    <dbReference type="NCBI Taxonomy" id="1987503"/>
    <lineage>
        <taxon>Bacteria</taxon>
        <taxon>Bacillati</taxon>
        <taxon>Bacillota</taxon>
        <taxon>Bacilli</taxon>
        <taxon>Lactobacillales</taxon>
        <taxon>Lactobacillaceae</taxon>
        <taxon>Lentilactobacillus</taxon>
    </lineage>
</organism>
<keyword evidence="5 6" id="KW-0472">Membrane</keyword>
<feature type="transmembrane region" description="Helical" evidence="6">
    <location>
        <begin position="435"/>
        <end position="457"/>
    </location>
</feature>
<feature type="transmembrane region" description="Helical" evidence="6">
    <location>
        <begin position="205"/>
        <end position="225"/>
    </location>
</feature>
<dbReference type="PRINTS" id="PR01036">
    <property type="entry name" value="TCRTETB"/>
</dbReference>
<feature type="transmembrane region" description="Helical" evidence="6">
    <location>
        <begin position="17"/>
        <end position="37"/>
    </location>
</feature>
<feature type="transmembrane region" description="Helical" evidence="6">
    <location>
        <begin position="85"/>
        <end position="108"/>
    </location>
</feature>
<feature type="transmembrane region" description="Helical" evidence="6">
    <location>
        <begin position="174"/>
        <end position="193"/>
    </location>
</feature>
<keyword evidence="3 6" id="KW-0812">Transmembrane</keyword>
<evidence type="ECO:0000256" key="2">
    <source>
        <dbReference type="ARBA" id="ARBA00022448"/>
    </source>
</evidence>
<dbReference type="Proteomes" id="UP001597156">
    <property type="component" value="Unassembled WGS sequence"/>
</dbReference>
<accession>A0ABW3PLF9</accession>
<comment type="subcellular location">
    <subcellularLocation>
        <location evidence="1">Cell membrane</location>
        <topology evidence="1">Multi-pass membrane protein</topology>
    </subcellularLocation>
</comment>
<evidence type="ECO:0000259" key="7">
    <source>
        <dbReference type="PROSITE" id="PS50850"/>
    </source>
</evidence>
<dbReference type="PANTHER" id="PTHR42718">
    <property type="entry name" value="MAJOR FACILITATOR SUPERFAMILY MULTIDRUG TRANSPORTER MFSC"/>
    <property type="match status" value="1"/>
</dbReference>
<protein>
    <submittedName>
        <fullName evidence="8">MFS transporter</fullName>
    </submittedName>
</protein>
<feature type="domain" description="Major facilitator superfamily (MFS) profile" evidence="7">
    <location>
        <begin position="19"/>
        <end position="462"/>
    </location>
</feature>
<name>A0ABW3PLF9_9LACO</name>
<feature type="transmembrane region" description="Helical" evidence="6">
    <location>
        <begin position="361"/>
        <end position="387"/>
    </location>
</feature>
<evidence type="ECO:0000256" key="3">
    <source>
        <dbReference type="ARBA" id="ARBA00022692"/>
    </source>
</evidence>
<sequence length="469" mass="51688">MTETQTSNENQKQTHPFFVISIISLMTFMGVLTETSMNVTFPTLMKQFHVSLTTVQWVTTGYLLTVALLMLTSAFLKRRFTNKQLFVCAALLFMTGDFLGGIAGSYWVLLLGRLIQAGCVGLTGPLMVNIIMDTVPATKFGTYMGMANLIILIAPALGPTFGGTVAYFASWRMIFWITLPITALLLVLGVFKIKQYVPTRKYEFDWLRFALLAIGLTSLIMGLNIMGEPNGLLDCLGYFVVTVITFSLFGWRSKYSHKALFKLSVFKHPSFIYSFLPYILLQASNIGINFLLPNYVQVVDGASAFVGGLVLLPGSVLNGLGQPIYGWMLDRYGGKLPLYLGNALFFVTALGFTAFGRHLTIWAIILLYLFFAMGRSMAFGNSMTYGLKILSTDVRNDANAVYSTGQQVAGSIGTTVMAVLMSSITVPHLTNAQNVALGSQIAFGLILLIGTVNFWFFTKLFKIKVSKNE</sequence>
<evidence type="ECO:0000256" key="6">
    <source>
        <dbReference type="SAM" id="Phobius"/>
    </source>
</evidence>
<dbReference type="Pfam" id="PF07690">
    <property type="entry name" value="MFS_1"/>
    <property type="match status" value="1"/>
</dbReference>
<comment type="caution">
    <text evidence="8">The sequence shown here is derived from an EMBL/GenBank/DDBJ whole genome shotgun (WGS) entry which is preliminary data.</text>
</comment>
<dbReference type="PANTHER" id="PTHR42718:SF9">
    <property type="entry name" value="MAJOR FACILITATOR SUPERFAMILY MULTIDRUG TRANSPORTER MFSC"/>
    <property type="match status" value="1"/>
</dbReference>
<feature type="transmembrane region" description="Helical" evidence="6">
    <location>
        <begin position="336"/>
        <end position="355"/>
    </location>
</feature>
<evidence type="ECO:0000256" key="5">
    <source>
        <dbReference type="ARBA" id="ARBA00023136"/>
    </source>
</evidence>
<evidence type="ECO:0000256" key="1">
    <source>
        <dbReference type="ARBA" id="ARBA00004651"/>
    </source>
</evidence>
<reference evidence="9" key="1">
    <citation type="journal article" date="2019" name="Int. J. Syst. Evol. Microbiol.">
        <title>The Global Catalogue of Microorganisms (GCM) 10K type strain sequencing project: providing services to taxonomists for standard genome sequencing and annotation.</title>
        <authorList>
            <consortium name="The Broad Institute Genomics Platform"/>
            <consortium name="The Broad Institute Genome Sequencing Center for Infectious Disease"/>
            <person name="Wu L."/>
            <person name="Ma J."/>
        </authorList>
    </citation>
    <scope>NUCLEOTIDE SEQUENCE [LARGE SCALE GENOMIC DNA]</scope>
    <source>
        <strain evidence="9">CCUG 71848</strain>
    </source>
</reference>
<evidence type="ECO:0000313" key="9">
    <source>
        <dbReference type="Proteomes" id="UP001597156"/>
    </source>
</evidence>
<keyword evidence="9" id="KW-1185">Reference proteome</keyword>